<dbReference type="EMBL" id="PJQY01001361">
    <property type="protein sequence ID" value="PQQ03275.1"/>
    <property type="molecule type" value="Genomic_DNA"/>
</dbReference>
<protein>
    <submittedName>
        <fullName evidence="1">Uncharacterized protein</fullName>
    </submittedName>
</protein>
<evidence type="ECO:0000313" key="1">
    <source>
        <dbReference type="EMBL" id="PQQ03275.1"/>
    </source>
</evidence>
<evidence type="ECO:0000313" key="2">
    <source>
        <dbReference type="Proteomes" id="UP000250321"/>
    </source>
</evidence>
<comment type="caution">
    <text evidence="1">The sequence shown here is derived from an EMBL/GenBank/DDBJ whole genome shotgun (WGS) entry which is preliminary data.</text>
</comment>
<organism evidence="1 2">
    <name type="scientific">Prunus yedoensis var. nudiflora</name>
    <dbReference type="NCBI Taxonomy" id="2094558"/>
    <lineage>
        <taxon>Eukaryota</taxon>
        <taxon>Viridiplantae</taxon>
        <taxon>Streptophyta</taxon>
        <taxon>Embryophyta</taxon>
        <taxon>Tracheophyta</taxon>
        <taxon>Spermatophyta</taxon>
        <taxon>Magnoliopsida</taxon>
        <taxon>eudicotyledons</taxon>
        <taxon>Gunneridae</taxon>
        <taxon>Pentapetalae</taxon>
        <taxon>rosids</taxon>
        <taxon>fabids</taxon>
        <taxon>Rosales</taxon>
        <taxon>Rosaceae</taxon>
        <taxon>Amygdaloideae</taxon>
        <taxon>Amygdaleae</taxon>
        <taxon>Prunus</taxon>
    </lineage>
</organism>
<sequence length="67" mass="7432">MDPFAMIRDLAGASIGSREVAVLGRKTKSRRSDQIRNNIFMSNTYNRIERLATMGLMLAGLGKLLCT</sequence>
<name>A0A314Y596_PRUYE</name>
<gene>
    <name evidence="1" type="ORF">Pyn_26148</name>
</gene>
<dbReference type="Proteomes" id="UP000250321">
    <property type="component" value="Unassembled WGS sequence"/>
</dbReference>
<accession>A0A314Y596</accession>
<proteinExistence type="predicted"/>
<dbReference type="AlphaFoldDB" id="A0A314Y596"/>
<keyword evidence="2" id="KW-1185">Reference proteome</keyword>
<reference evidence="1 2" key="1">
    <citation type="submission" date="2018-02" db="EMBL/GenBank/DDBJ databases">
        <title>Draft genome of wild Prunus yedoensis var. nudiflora.</title>
        <authorList>
            <person name="Baek S."/>
            <person name="Kim J.-H."/>
            <person name="Choi K."/>
            <person name="Kim G.-B."/>
            <person name="Cho A."/>
            <person name="Jang H."/>
            <person name="Shin C.-H."/>
            <person name="Yu H.-J."/>
            <person name="Mun J.-H."/>
        </authorList>
    </citation>
    <scope>NUCLEOTIDE SEQUENCE [LARGE SCALE GENOMIC DNA]</scope>
    <source>
        <strain evidence="2">cv. Jeju island</strain>
        <tissue evidence="1">Leaf</tissue>
    </source>
</reference>